<keyword evidence="1" id="KW-1133">Transmembrane helix</keyword>
<keyword evidence="1" id="KW-0472">Membrane</keyword>
<protein>
    <submittedName>
        <fullName evidence="2">Uncharacterized protein</fullName>
    </submittedName>
</protein>
<reference evidence="2 3" key="1">
    <citation type="submission" date="2011-11" db="EMBL/GenBank/DDBJ databases">
        <title>Improved High-Quality Draft sequence of Beggiatoa alba B18lD.</title>
        <authorList>
            <consortium name="US DOE Joint Genome Institute"/>
            <person name="Lucas S."/>
            <person name="Han J."/>
            <person name="Lapidus A."/>
            <person name="Cheng J.-F."/>
            <person name="Goodwin L."/>
            <person name="Pitluck S."/>
            <person name="Peters L."/>
            <person name="Mikhailova N."/>
            <person name="Held B."/>
            <person name="Detter J.C."/>
            <person name="Han C."/>
            <person name="Tapia R."/>
            <person name="Land M."/>
            <person name="Hauser L."/>
            <person name="Kyrpides N."/>
            <person name="Ivanova N."/>
            <person name="Pagani I."/>
            <person name="Samuel K."/>
            <person name="Teske A."/>
            <person name="Mueller J."/>
            <person name="Woyke T."/>
        </authorList>
    </citation>
    <scope>NUCLEOTIDE SEQUENCE [LARGE SCALE GENOMIC DNA]</scope>
    <source>
        <strain evidence="2 3">B18LD</strain>
    </source>
</reference>
<sequence length="59" mass="7074">MLLAYNMPPTFPHIKHRYSVKQQDISGYYAYCQILHYFLSFQVVILSYFKTQLIIKEAL</sequence>
<dbReference type="HOGENOM" id="CLU_2950971_0_0_6"/>
<dbReference type="STRING" id="395493.BegalDRAFT_0506"/>
<keyword evidence="1" id="KW-0812">Transmembrane</keyword>
<dbReference type="AlphaFoldDB" id="I3CCT1"/>
<organism evidence="2 3">
    <name type="scientific">Beggiatoa alba B18LD</name>
    <dbReference type="NCBI Taxonomy" id="395493"/>
    <lineage>
        <taxon>Bacteria</taxon>
        <taxon>Pseudomonadati</taxon>
        <taxon>Pseudomonadota</taxon>
        <taxon>Gammaproteobacteria</taxon>
        <taxon>Thiotrichales</taxon>
        <taxon>Thiotrichaceae</taxon>
        <taxon>Beggiatoa</taxon>
    </lineage>
</organism>
<evidence type="ECO:0000256" key="1">
    <source>
        <dbReference type="SAM" id="Phobius"/>
    </source>
</evidence>
<feature type="transmembrane region" description="Helical" evidence="1">
    <location>
        <begin position="28"/>
        <end position="49"/>
    </location>
</feature>
<proteinExistence type="predicted"/>
<dbReference type="EMBL" id="JH600070">
    <property type="protein sequence ID" value="EIJ41424.1"/>
    <property type="molecule type" value="Genomic_DNA"/>
</dbReference>
<gene>
    <name evidence="2" type="ORF">BegalDRAFT_0506</name>
</gene>
<name>I3CCT1_9GAMM</name>
<accession>I3CCT1</accession>
<keyword evidence="3" id="KW-1185">Reference proteome</keyword>
<dbReference type="Proteomes" id="UP000005744">
    <property type="component" value="Unassembled WGS sequence"/>
</dbReference>
<evidence type="ECO:0000313" key="2">
    <source>
        <dbReference type="EMBL" id="EIJ41424.1"/>
    </source>
</evidence>
<evidence type="ECO:0000313" key="3">
    <source>
        <dbReference type="Proteomes" id="UP000005744"/>
    </source>
</evidence>